<keyword evidence="7" id="KW-0813">Transport</keyword>
<evidence type="ECO:0000256" key="6">
    <source>
        <dbReference type="ARBA" id="ARBA00013482"/>
    </source>
</evidence>
<comment type="function">
    <text evidence="1">Accessory subunit of the mitochondrial membrane respiratory chain NADH dehydrogenase (Complex I), that is believed not to be involved in catalysis. Complex I functions in the transfer of electrons from NADH to the respiratory chain. The immediate electron acceptor for the enzyme is believed to be ubiquinone.</text>
</comment>
<gene>
    <name evidence="18" type="ORF">OC842_006568</name>
</gene>
<dbReference type="InterPro" id="IPR019342">
    <property type="entry name" value="NADH_UbQ_OxRdtase_FeS-su5"/>
</dbReference>
<evidence type="ECO:0000256" key="7">
    <source>
        <dbReference type="ARBA" id="ARBA00022448"/>
    </source>
</evidence>
<evidence type="ECO:0000256" key="1">
    <source>
        <dbReference type="ARBA" id="ARBA00003195"/>
    </source>
</evidence>
<feature type="disulfide bond" evidence="16">
    <location>
        <begin position="14"/>
        <end position="44"/>
    </location>
</feature>
<evidence type="ECO:0000256" key="13">
    <source>
        <dbReference type="ARBA" id="ARBA00023157"/>
    </source>
</evidence>
<evidence type="ECO:0000256" key="8">
    <source>
        <dbReference type="ARBA" id="ARBA00022660"/>
    </source>
</evidence>
<keyword evidence="10" id="KW-0249">Electron transport</keyword>
<organism evidence="18 19">
    <name type="scientific">Tilletia horrida</name>
    <dbReference type="NCBI Taxonomy" id="155126"/>
    <lineage>
        <taxon>Eukaryota</taxon>
        <taxon>Fungi</taxon>
        <taxon>Dikarya</taxon>
        <taxon>Basidiomycota</taxon>
        <taxon>Ustilaginomycotina</taxon>
        <taxon>Exobasidiomycetes</taxon>
        <taxon>Tilletiales</taxon>
        <taxon>Tilletiaceae</taxon>
        <taxon>Tilletia</taxon>
    </lineage>
</organism>
<name>A0AAN6JHJ9_9BASI</name>
<dbReference type="GO" id="GO:0032981">
    <property type="term" value="P:mitochondrial respiratory chain complex I assembly"/>
    <property type="evidence" value="ECO:0007669"/>
    <property type="project" value="TreeGrafter"/>
</dbReference>
<keyword evidence="11" id="KW-0496">Mitochondrion</keyword>
<keyword evidence="12" id="KW-0472">Membrane</keyword>
<dbReference type="PANTHER" id="PTHR15224">
    <property type="entry name" value="NADH DEHYDROGENASE [UBIQUINONE] IRON-SULFUR PROTEIN 5"/>
    <property type="match status" value="1"/>
</dbReference>
<dbReference type="AlphaFoldDB" id="A0AAN6JHJ9"/>
<keyword evidence="9" id="KW-0999">Mitochondrion inner membrane</keyword>
<comment type="subcellular location">
    <subcellularLocation>
        <location evidence="3">Mitochondrion inner membrane</location>
        <topology evidence="3">Peripheral membrane protein</topology>
    </subcellularLocation>
    <subcellularLocation>
        <location evidence="2">Mitochondrion intermembrane space</location>
    </subcellularLocation>
</comment>
<evidence type="ECO:0000256" key="4">
    <source>
        <dbReference type="ARBA" id="ARBA00007372"/>
    </source>
</evidence>
<evidence type="ECO:0000256" key="5">
    <source>
        <dbReference type="ARBA" id="ARBA00011261"/>
    </source>
</evidence>
<comment type="similarity">
    <text evidence="4">Belongs to the complex I NDUFS5 subunit family.</text>
</comment>
<sequence>MASGFGYSGNQSRCFQFFQEFRKCYASADMPGQCAAQQADYFECLHHTKEIARNKAIKEHLIERAAKEIKEARSRGELSASGNPLRLNLIVTEDESKKQAKQEEKEKENRPAGKDAKEEGSKNGAAASSSSEDA</sequence>
<evidence type="ECO:0000256" key="3">
    <source>
        <dbReference type="ARBA" id="ARBA00004637"/>
    </source>
</evidence>
<keyword evidence="8" id="KW-0679">Respiratory chain</keyword>
<proteinExistence type="inferred from homology"/>
<evidence type="ECO:0000313" key="19">
    <source>
        <dbReference type="Proteomes" id="UP001176521"/>
    </source>
</evidence>
<evidence type="ECO:0000256" key="14">
    <source>
        <dbReference type="ARBA" id="ARBA00031222"/>
    </source>
</evidence>
<evidence type="ECO:0000256" key="2">
    <source>
        <dbReference type="ARBA" id="ARBA00004569"/>
    </source>
</evidence>
<feature type="compositionally biased region" description="Low complexity" evidence="17">
    <location>
        <begin position="125"/>
        <end position="134"/>
    </location>
</feature>
<feature type="compositionally biased region" description="Basic and acidic residues" evidence="17">
    <location>
        <begin position="94"/>
        <end position="121"/>
    </location>
</feature>
<protein>
    <recommendedName>
        <fullName evidence="6">NADH dehydrogenase [ubiquinone] iron-sulfur protein 5</fullName>
    </recommendedName>
    <alternativeName>
        <fullName evidence="14">Complex I-15 kDa</fullName>
    </alternativeName>
    <alternativeName>
        <fullName evidence="15">NADH-ubiquinone oxidoreductase 15 kDa subunit</fullName>
    </alternativeName>
</protein>
<evidence type="ECO:0000256" key="9">
    <source>
        <dbReference type="ARBA" id="ARBA00022792"/>
    </source>
</evidence>
<evidence type="ECO:0000313" key="18">
    <source>
        <dbReference type="EMBL" id="KAK0522099.1"/>
    </source>
</evidence>
<feature type="region of interest" description="Disordered" evidence="17">
    <location>
        <begin position="72"/>
        <end position="134"/>
    </location>
</feature>
<dbReference type="GO" id="GO:0005758">
    <property type="term" value="C:mitochondrial intermembrane space"/>
    <property type="evidence" value="ECO:0007669"/>
    <property type="project" value="UniProtKB-SubCell"/>
</dbReference>
<dbReference type="CDD" id="cd24141">
    <property type="entry name" value="NDUFS5-like"/>
    <property type="match status" value="1"/>
</dbReference>
<evidence type="ECO:0000256" key="10">
    <source>
        <dbReference type="ARBA" id="ARBA00022982"/>
    </source>
</evidence>
<keyword evidence="19" id="KW-1185">Reference proteome</keyword>
<dbReference type="PANTHER" id="PTHR15224:SF1">
    <property type="entry name" value="NADH DEHYDROGENASE [UBIQUINONE] IRON-SULFUR PROTEIN 5"/>
    <property type="match status" value="1"/>
</dbReference>
<dbReference type="Proteomes" id="UP001176521">
    <property type="component" value="Unassembled WGS sequence"/>
</dbReference>
<dbReference type="GO" id="GO:0005743">
    <property type="term" value="C:mitochondrial inner membrane"/>
    <property type="evidence" value="ECO:0007669"/>
    <property type="project" value="UniProtKB-SubCell"/>
</dbReference>
<keyword evidence="13 16" id="KW-1015">Disulfide bond</keyword>
<evidence type="ECO:0000256" key="12">
    <source>
        <dbReference type="ARBA" id="ARBA00023136"/>
    </source>
</evidence>
<evidence type="ECO:0000256" key="17">
    <source>
        <dbReference type="SAM" id="MobiDB-lite"/>
    </source>
</evidence>
<feature type="disulfide bond" evidence="16">
    <location>
        <begin position="24"/>
        <end position="34"/>
    </location>
</feature>
<reference evidence="18" key="1">
    <citation type="journal article" date="2023" name="PhytoFront">
        <title>Draft Genome Resources of Seven Strains of Tilletia horrida, Causal Agent of Kernel Smut of Rice.</title>
        <authorList>
            <person name="Khanal S."/>
            <person name="Antony Babu S."/>
            <person name="Zhou X.G."/>
        </authorList>
    </citation>
    <scope>NUCLEOTIDE SEQUENCE</scope>
    <source>
        <strain evidence="18">TX3</strain>
    </source>
</reference>
<evidence type="ECO:0000256" key="16">
    <source>
        <dbReference type="PIRSR" id="PIRSR619342-50"/>
    </source>
</evidence>
<evidence type="ECO:0000256" key="11">
    <source>
        <dbReference type="ARBA" id="ARBA00023128"/>
    </source>
</evidence>
<comment type="caution">
    <text evidence="18">The sequence shown here is derived from an EMBL/GenBank/DDBJ whole genome shotgun (WGS) entry which is preliminary data.</text>
</comment>
<comment type="subunit">
    <text evidence="5">Mammalian complex I is composed of 45 different subunits. This is a component of the iron-sulfur (IP) fragment of the enzyme.</text>
</comment>
<evidence type="ECO:0000256" key="15">
    <source>
        <dbReference type="ARBA" id="ARBA00032739"/>
    </source>
</evidence>
<dbReference type="EMBL" id="JAPDMQ010000614">
    <property type="protein sequence ID" value="KAK0522099.1"/>
    <property type="molecule type" value="Genomic_DNA"/>
</dbReference>
<accession>A0AAN6JHJ9</accession>